<dbReference type="KEGG" id="sacz:AOT14_02660"/>
<dbReference type="EC" id="2.7.13.3" evidence="2"/>
<dbReference type="SMART" id="SM00387">
    <property type="entry name" value="HATPase_c"/>
    <property type="match status" value="1"/>
</dbReference>
<dbReference type="PRINTS" id="PR00344">
    <property type="entry name" value="BCTRLSENSOR"/>
</dbReference>
<organism evidence="6 7">
    <name type="scientific">Stenotrophomonas acidaminiphila</name>
    <dbReference type="NCBI Taxonomy" id="128780"/>
    <lineage>
        <taxon>Bacteria</taxon>
        <taxon>Pseudomonadati</taxon>
        <taxon>Pseudomonadota</taxon>
        <taxon>Gammaproteobacteria</taxon>
        <taxon>Lysobacterales</taxon>
        <taxon>Lysobacteraceae</taxon>
        <taxon>Stenotrophomonas</taxon>
    </lineage>
</organism>
<evidence type="ECO:0000259" key="5">
    <source>
        <dbReference type="SMART" id="SM00387"/>
    </source>
</evidence>
<dbReference type="Pfam" id="PF02518">
    <property type="entry name" value="HATPase_c"/>
    <property type="match status" value="1"/>
</dbReference>
<keyword evidence="4" id="KW-0812">Transmembrane</keyword>
<dbReference type="EMBL" id="CP012900">
    <property type="protein sequence ID" value="ALJ26727.1"/>
    <property type="molecule type" value="Genomic_DNA"/>
</dbReference>
<dbReference type="AlphaFoldDB" id="A0A0S1AVC2"/>
<dbReference type="Gene3D" id="3.30.565.10">
    <property type="entry name" value="Histidine kinase-like ATPase, C-terminal domain"/>
    <property type="match status" value="1"/>
</dbReference>
<evidence type="ECO:0000256" key="4">
    <source>
        <dbReference type="SAM" id="Phobius"/>
    </source>
</evidence>
<feature type="region of interest" description="Disordered" evidence="3">
    <location>
        <begin position="184"/>
        <end position="208"/>
    </location>
</feature>
<feature type="compositionally biased region" description="Basic and acidic residues" evidence="3">
    <location>
        <begin position="196"/>
        <end position="208"/>
    </location>
</feature>
<dbReference type="InterPro" id="IPR004358">
    <property type="entry name" value="Sig_transdc_His_kin-like_C"/>
</dbReference>
<accession>A0A0S1AVC2</accession>
<protein>
    <recommendedName>
        <fullName evidence="2">histidine kinase</fullName>
        <ecNumber evidence="2">2.7.13.3</ecNumber>
    </recommendedName>
</protein>
<proteinExistence type="predicted"/>
<feature type="domain" description="Histidine kinase/HSP90-like ATPase" evidence="5">
    <location>
        <begin position="308"/>
        <end position="408"/>
    </location>
</feature>
<dbReference type="PATRIC" id="fig|128780.6.peg.272"/>
<dbReference type="SUPFAM" id="SSF55874">
    <property type="entry name" value="ATPase domain of HSP90 chaperone/DNA topoisomerase II/histidine kinase"/>
    <property type="match status" value="1"/>
</dbReference>
<keyword evidence="6" id="KW-0808">Transferase</keyword>
<gene>
    <name evidence="6" type="ORF">AOT14_02660</name>
</gene>
<dbReference type="Proteomes" id="UP000061010">
    <property type="component" value="Chromosome"/>
</dbReference>
<dbReference type="PANTHER" id="PTHR34220">
    <property type="entry name" value="SENSOR HISTIDINE KINASE YPDA"/>
    <property type="match status" value="1"/>
</dbReference>
<dbReference type="PANTHER" id="PTHR34220:SF9">
    <property type="entry name" value="SIGNAL TRANSDUCTION HISTIDINE KINASE INTERNAL REGION DOMAIN-CONTAINING PROTEIN"/>
    <property type="match status" value="1"/>
</dbReference>
<keyword evidence="7" id="KW-1185">Reference proteome</keyword>
<feature type="transmembrane region" description="Helical" evidence="4">
    <location>
        <begin position="35"/>
        <end position="56"/>
    </location>
</feature>
<dbReference type="InterPro" id="IPR050640">
    <property type="entry name" value="Bact_2-comp_sensor_kinase"/>
</dbReference>
<keyword evidence="4" id="KW-1133">Transmembrane helix</keyword>
<evidence type="ECO:0000313" key="6">
    <source>
        <dbReference type="EMBL" id="ALJ26727.1"/>
    </source>
</evidence>
<sequence>MIASLWFCLRILLAWVLALVALAIVWGHLFGGPGTVFALLVIGALAMAAVNIASHLRRVKLVAGRLDHDSLSSRLQRRIELPFDAAQAFALVESVVAGLPRVVDVESSPASLQVRARIARSDPGKAPPPSRWNPLAWLAVRHDRVSATVTPGQGTSSVTLLFEPDAGAWVDLLLADEGSNRENAEAVSRAMSQRVAEQRRDERESAARAEAEKELSVARLNLLHAQVEPHFLYNTLANAQVLTRTDPERAERMLGHLIQYLRSSLPGIDQSLSTLGQELERVQAYLEILRIRMGARLVVRTDVPDSLQDVALPSMALQTLVENAIKHGLEPKPGGGTIWVLARESDGQVHLTVADDGQGVGGSSGGTGIGLKNLRERLRLSCGPQAGFALVSNFPSGAAATITLPRRPPAARAAPVAATHVPELPHAT</sequence>
<reference evidence="6 7" key="1">
    <citation type="journal article" date="2015" name="Genome Announc.">
        <title>Complete Genome Sequencing of Stenotrophomonas acidaminiphila ZAC14D2_NAIMI4_2, a Multidrug-Resistant Strain Isolated from Sediments of a Polluted River in Mexico, Uncovers New Antibiotic Resistance Genes and a Novel Class-II Lasso Peptide Biosynthesis Gene Cluster.</title>
        <authorList>
            <person name="Vinuesa P."/>
            <person name="Ochoa-Sanchez L.E."/>
        </authorList>
    </citation>
    <scope>NUCLEOTIDE SEQUENCE [LARGE SCALE GENOMIC DNA]</scope>
    <source>
        <strain evidence="6 7">ZAC14D2_NAIMI4_2</strain>
    </source>
</reference>
<comment type="catalytic activity">
    <reaction evidence="1">
        <text>ATP + protein L-histidine = ADP + protein N-phospho-L-histidine.</text>
        <dbReference type="EC" id="2.7.13.3"/>
    </reaction>
</comment>
<evidence type="ECO:0000256" key="2">
    <source>
        <dbReference type="ARBA" id="ARBA00012438"/>
    </source>
</evidence>
<evidence type="ECO:0000313" key="7">
    <source>
        <dbReference type="Proteomes" id="UP000061010"/>
    </source>
</evidence>
<dbReference type="InterPro" id="IPR010559">
    <property type="entry name" value="Sig_transdc_His_kin_internal"/>
</dbReference>
<dbReference type="InterPro" id="IPR036890">
    <property type="entry name" value="HATPase_C_sf"/>
</dbReference>
<dbReference type="GO" id="GO:0000155">
    <property type="term" value="F:phosphorelay sensor kinase activity"/>
    <property type="evidence" value="ECO:0007669"/>
    <property type="project" value="InterPro"/>
</dbReference>
<dbReference type="OrthoDB" id="2514702at2"/>
<name>A0A0S1AVC2_9GAMM</name>
<evidence type="ECO:0000256" key="1">
    <source>
        <dbReference type="ARBA" id="ARBA00000085"/>
    </source>
</evidence>
<dbReference type="Pfam" id="PF06580">
    <property type="entry name" value="His_kinase"/>
    <property type="match status" value="1"/>
</dbReference>
<keyword evidence="4" id="KW-0472">Membrane</keyword>
<evidence type="ECO:0000256" key="3">
    <source>
        <dbReference type="SAM" id="MobiDB-lite"/>
    </source>
</evidence>
<keyword evidence="6" id="KW-0418">Kinase</keyword>
<dbReference type="InterPro" id="IPR003594">
    <property type="entry name" value="HATPase_dom"/>
</dbReference>
<feature type="transmembrane region" description="Helical" evidence="4">
    <location>
        <begin position="7"/>
        <end position="29"/>
    </location>
</feature>
<dbReference type="GO" id="GO:0016020">
    <property type="term" value="C:membrane"/>
    <property type="evidence" value="ECO:0007669"/>
    <property type="project" value="InterPro"/>
</dbReference>